<evidence type="ECO:0000256" key="8">
    <source>
        <dbReference type="PIRNR" id="PIRNR037778"/>
    </source>
</evidence>
<comment type="function">
    <text evidence="8">Probably a riboflavin-binding protein that interacts with the energy-coupling factor (ECF) ABC-transporter complex.</text>
</comment>
<accession>A0A7W8CVQ3</accession>
<dbReference type="InterPro" id="IPR024529">
    <property type="entry name" value="ECF_trnsprt_substrate-spec"/>
</dbReference>
<evidence type="ECO:0000256" key="3">
    <source>
        <dbReference type="ARBA" id="ARBA00022448"/>
    </source>
</evidence>
<keyword evidence="7 8" id="KW-0472">Membrane</keyword>
<comment type="similarity">
    <text evidence="2 8">Belongs to the prokaryotic riboflavin transporter (P-RFT) (TC 2.A.87) family.</text>
</comment>
<evidence type="ECO:0000256" key="4">
    <source>
        <dbReference type="ARBA" id="ARBA00022475"/>
    </source>
</evidence>
<keyword evidence="6 9" id="KW-1133">Transmembrane helix</keyword>
<reference evidence="10 11" key="1">
    <citation type="submission" date="2020-08" db="EMBL/GenBank/DDBJ databases">
        <title>Genomic Encyclopedia of Type Strains, Phase IV (KMG-IV): sequencing the most valuable type-strain genomes for metagenomic binning, comparative biology and taxonomic classification.</title>
        <authorList>
            <person name="Goeker M."/>
        </authorList>
    </citation>
    <scope>NUCLEOTIDE SEQUENCE [LARGE SCALE GENOMIC DNA]</scope>
    <source>
        <strain evidence="10 11">DSM 25799</strain>
    </source>
</reference>
<feature type="transmembrane region" description="Helical" evidence="9">
    <location>
        <begin position="111"/>
        <end position="133"/>
    </location>
</feature>
<organism evidence="10 11">
    <name type="scientific">Catenisphaera adipataccumulans</name>
    <dbReference type="NCBI Taxonomy" id="700500"/>
    <lineage>
        <taxon>Bacteria</taxon>
        <taxon>Bacillati</taxon>
        <taxon>Bacillota</taxon>
        <taxon>Erysipelotrichia</taxon>
        <taxon>Erysipelotrichales</taxon>
        <taxon>Erysipelotrichaceae</taxon>
        <taxon>Catenisphaera</taxon>
    </lineage>
</organism>
<dbReference type="RefSeq" id="WP_221247940.1">
    <property type="nucleotide sequence ID" value="NZ_JACHHK010000002.1"/>
</dbReference>
<proteinExistence type="inferred from homology"/>
<feature type="transmembrane region" description="Helical" evidence="9">
    <location>
        <begin position="79"/>
        <end position="99"/>
    </location>
</feature>
<dbReference type="GO" id="GO:0005886">
    <property type="term" value="C:plasma membrane"/>
    <property type="evidence" value="ECO:0007669"/>
    <property type="project" value="UniProtKB-SubCell"/>
</dbReference>
<protein>
    <recommendedName>
        <fullName evidence="8">Riboflavin transporter</fullName>
    </recommendedName>
</protein>
<evidence type="ECO:0000256" key="7">
    <source>
        <dbReference type="ARBA" id="ARBA00023136"/>
    </source>
</evidence>
<evidence type="ECO:0000256" key="1">
    <source>
        <dbReference type="ARBA" id="ARBA00004651"/>
    </source>
</evidence>
<evidence type="ECO:0000256" key="6">
    <source>
        <dbReference type="ARBA" id="ARBA00022989"/>
    </source>
</evidence>
<feature type="transmembrane region" description="Helical" evidence="9">
    <location>
        <begin position="44"/>
        <end position="67"/>
    </location>
</feature>
<comment type="subcellular location">
    <subcellularLocation>
        <location evidence="1">Cell membrane</location>
        <topology evidence="1">Multi-pass membrane protein</topology>
    </subcellularLocation>
</comment>
<evidence type="ECO:0000256" key="9">
    <source>
        <dbReference type="SAM" id="Phobius"/>
    </source>
</evidence>
<keyword evidence="5 9" id="KW-0812">Transmembrane</keyword>
<sequence length="207" mass="22463">MKKWSVKKLVLTAILGGLAGVLMSLGFSLPFMPTFYKIDFSDVPSIIALFTMGPLSAACVEVIKIVVKIATVGSYSFGIGELANLIAIALFIIPTWLIYKAMGKTKKAVVASLFFGMLIRTGFACFVNAYITLPLYARAMGMPVDSIVKMVASVNPSITDLRSFILFATIPFNLIKIAANYGIGYFILVRLASARTDVNFYKPESAC</sequence>
<evidence type="ECO:0000313" key="10">
    <source>
        <dbReference type="EMBL" id="MBB5182460.1"/>
    </source>
</evidence>
<dbReference type="PANTHER" id="PTHR38438">
    <property type="entry name" value="RIBOFLAVIN TRANSPORTER RIBU"/>
    <property type="match status" value="1"/>
</dbReference>
<name>A0A7W8CVQ3_9FIRM</name>
<dbReference type="PIRSF" id="PIRSF037778">
    <property type="entry name" value="UCP037778_transp_RibU"/>
    <property type="match status" value="1"/>
</dbReference>
<dbReference type="GO" id="GO:0032217">
    <property type="term" value="F:riboflavin transmembrane transporter activity"/>
    <property type="evidence" value="ECO:0007669"/>
    <property type="project" value="UniProtKB-UniRule"/>
</dbReference>
<keyword evidence="4 8" id="KW-1003">Cell membrane</keyword>
<dbReference type="Pfam" id="PF12822">
    <property type="entry name" value="ECF_trnsprt"/>
    <property type="match status" value="1"/>
</dbReference>
<keyword evidence="3 8" id="KW-0813">Transport</keyword>
<dbReference type="Proteomes" id="UP000539953">
    <property type="component" value="Unassembled WGS sequence"/>
</dbReference>
<evidence type="ECO:0000313" key="11">
    <source>
        <dbReference type="Proteomes" id="UP000539953"/>
    </source>
</evidence>
<dbReference type="InterPro" id="IPR025720">
    <property type="entry name" value="RibU"/>
</dbReference>
<dbReference type="EMBL" id="JACHHK010000002">
    <property type="protein sequence ID" value="MBB5182460.1"/>
    <property type="molecule type" value="Genomic_DNA"/>
</dbReference>
<dbReference type="PANTHER" id="PTHR38438:SF1">
    <property type="entry name" value="RIBOFLAVIN TRANSPORTER RIBU"/>
    <property type="match status" value="1"/>
</dbReference>
<dbReference type="Gene3D" id="1.10.1760.20">
    <property type="match status" value="1"/>
</dbReference>
<evidence type="ECO:0000256" key="5">
    <source>
        <dbReference type="ARBA" id="ARBA00022692"/>
    </source>
</evidence>
<comment type="caution">
    <text evidence="10">The sequence shown here is derived from an EMBL/GenBank/DDBJ whole genome shotgun (WGS) entry which is preliminary data.</text>
</comment>
<keyword evidence="11" id="KW-1185">Reference proteome</keyword>
<gene>
    <name evidence="10" type="ORF">HNQ47_000479</name>
</gene>
<dbReference type="AlphaFoldDB" id="A0A7W8CVQ3"/>
<evidence type="ECO:0000256" key="2">
    <source>
        <dbReference type="ARBA" id="ARBA00005540"/>
    </source>
</evidence>